<evidence type="ECO:0000313" key="7">
    <source>
        <dbReference type="EMBL" id="AXH98012.1"/>
    </source>
</evidence>
<organism evidence="7 8">
    <name type="scientific">Ornithinimicrobium avium</name>
    <dbReference type="NCBI Taxonomy" id="2283195"/>
    <lineage>
        <taxon>Bacteria</taxon>
        <taxon>Bacillati</taxon>
        <taxon>Actinomycetota</taxon>
        <taxon>Actinomycetes</taxon>
        <taxon>Micrococcales</taxon>
        <taxon>Ornithinimicrobiaceae</taxon>
        <taxon>Ornithinimicrobium</taxon>
    </lineage>
</organism>
<dbReference type="PANTHER" id="PTHR12131">
    <property type="entry name" value="ATP-DEPENDENT RNA AND DNA HELICASE"/>
    <property type="match status" value="1"/>
</dbReference>
<dbReference type="Gene3D" id="3.40.50.300">
    <property type="entry name" value="P-loop containing nucleotide triphosphate hydrolases"/>
    <property type="match status" value="2"/>
</dbReference>
<dbReference type="Pfam" id="PF00271">
    <property type="entry name" value="Helicase_C"/>
    <property type="match status" value="1"/>
</dbReference>
<dbReference type="RefSeq" id="WP_114930937.1">
    <property type="nucleotide sequence ID" value="NZ_CP031229.1"/>
</dbReference>
<evidence type="ECO:0000313" key="8">
    <source>
        <dbReference type="Proteomes" id="UP000253790"/>
    </source>
</evidence>
<keyword evidence="8" id="KW-1185">Reference proteome</keyword>
<dbReference type="SMART" id="SM00490">
    <property type="entry name" value="HELICc"/>
    <property type="match status" value="1"/>
</dbReference>
<dbReference type="AlphaFoldDB" id="A0A345NSK4"/>
<dbReference type="EMBL" id="CP031229">
    <property type="protein sequence ID" value="AXH98012.1"/>
    <property type="molecule type" value="Genomic_DNA"/>
</dbReference>
<keyword evidence="1" id="KW-0547">Nucleotide-binding</keyword>
<reference evidence="7 8" key="1">
    <citation type="submission" date="2018-07" db="EMBL/GenBank/DDBJ databases">
        <title>Complete genome sequencing of Ornithinimicrobium sp. AMA3305.</title>
        <authorList>
            <person name="Bae J.-W."/>
        </authorList>
    </citation>
    <scope>NUCLEOTIDE SEQUENCE [LARGE SCALE GENOMIC DNA]</scope>
    <source>
        <strain evidence="7 8">AMA3305</strain>
    </source>
</reference>
<dbReference type="InterPro" id="IPR014001">
    <property type="entry name" value="Helicase_ATP-bd"/>
</dbReference>
<dbReference type="PANTHER" id="PTHR12131:SF1">
    <property type="entry name" value="ATP-DEPENDENT RNA HELICASE SUPV3L1, MITOCHONDRIAL-RELATED"/>
    <property type="match status" value="1"/>
</dbReference>
<evidence type="ECO:0000256" key="4">
    <source>
        <dbReference type="ARBA" id="ARBA00022840"/>
    </source>
</evidence>
<dbReference type="InterPro" id="IPR011545">
    <property type="entry name" value="DEAD/DEAH_box_helicase_dom"/>
</dbReference>
<proteinExistence type="predicted"/>
<evidence type="ECO:0000259" key="5">
    <source>
        <dbReference type="PROSITE" id="PS51192"/>
    </source>
</evidence>
<dbReference type="Pfam" id="PF00270">
    <property type="entry name" value="DEAD"/>
    <property type="match status" value="1"/>
</dbReference>
<dbReference type="PROSITE" id="PS51194">
    <property type="entry name" value="HELICASE_CTER"/>
    <property type="match status" value="1"/>
</dbReference>
<keyword evidence="3" id="KW-0347">Helicase</keyword>
<protein>
    <submittedName>
        <fullName evidence="7">DUF3516 domain-containing protein</fullName>
    </submittedName>
</protein>
<evidence type="ECO:0000256" key="1">
    <source>
        <dbReference type="ARBA" id="ARBA00022741"/>
    </source>
</evidence>
<accession>A0A345NSK4</accession>
<evidence type="ECO:0000256" key="2">
    <source>
        <dbReference type="ARBA" id="ARBA00022801"/>
    </source>
</evidence>
<dbReference type="SMART" id="SM00487">
    <property type="entry name" value="DEXDc"/>
    <property type="match status" value="1"/>
</dbReference>
<dbReference type="InterPro" id="IPR021904">
    <property type="entry name" value="DUF3516"/>
</dbReference>
<dbReference type="PROSITE" id="PS51192">
    <property type="entry name" value="HELICASE_ATP_BIND_1"/>
    <property type="match status" value="1"/>
</dbReference>
<name>A0A345NSK4_9MICO</name>
<dbReference type="SUPFAM" id="SSF52540">
    <property type="entry name" value="P-loop containing nucleoside triphosphate hydrolases"/>
    <property type="match status" value="1"/>
</dbReference>
<keyword evidence="4" id="KW-0067">ATP-binding</keyword>
<dbReference type="InterPro" id="IPR027417">
    <property type="entry name" value="P-loop_NTPase"/>
</dbReference>
<evidence type="ECO:0000259" key="6">
    <source>
        <dbReference type="PROSITE" id="PS51194"/>
    </source>
</evidence>
<evidence type="ECO:0000256" key="3">
    <source>
        <dbReference type="ARBA" id="ARBA00022806"/>
    </source>
</evidence>
<feature type="domain" description="Helicase ATP-binding" evidence="5">
    <location>
        <begin position="51"/>
        <end position="207"/>
    </location>
</feature>
<dbReference type="InterPro" id="IPR050699">
    <property type="entry name" value="RNA-DNA_Helicase"/>
</dbReference>
<dbReference type="KEGG" id="orn:DV701_08680"/>
<feature type="domain" description="Helicase C-terminal" evidence="6">
    <location>
        <begin position="227"/>
        <end position="416"/>
    </location>
</feature>
<sequence length="875" mass="96221">MPADPSTTEPTLTDLVPPGDAARDPDALYEVFAGWAADRGTPLYPHQEESLLHLLDGSNLVLSTPTGSGKSLVATAAAFIATAEERVTFYTAPIKALVSEKFFELCRIFGADDVGMLTGDATVNADAPIVVCTAEVLANIALREGEGADIGMVVMDEFHYYAEADRGWAWQVPLLTLPQAQFVLMSATLGDITPIVEDLTRRTGRETAEVTGVQRPVPLHFDWVMTPVNETVAELLEQDRAPVYVVHFTQKDALDRAQALMSVQLLSKEEKEAVRDKIGAFRFTAGFGRTLSKLVRHGVGVHHAGMLPRYRRLVEQLAQDGLLKVICGTDTLGVGINVPIRTVLFTGLAKFDGTRQRILRAREFHQIAGRAGRAGYDTVGYVVVQAPEHAIENARAIAKAGDDPKKQRKVQRRKPPDGFVSWTKETFDKLVGAPPEPLVSRMKVDHSVIINTVARRGDPVAHLARLLRDNHEDPRRQAGLARKAVALGRSMLDSGILVRLASAGEDGRTVDLAPGVQENFALNQPLAPFALAAAELFDKDDDSYALDLVSVVEAVLDDPMPVLRAQRYRARGEAVARMKADGLDYDERMAELEEVTWPRPLAELLEGTLEIYRQSQPWVPVDALSPKSVVRDMWERAMSFTEFVGYYELARSEGVLLRYLTSAYRTLRQTLPEAAMTEELEDLVHWLGETIRQTDSSLLEEWEALTDPELVAAAAERAASGAPVVPTRPITSNERAFRVMVRNALWRRVELVADDGWEALGDLEAQVAALPEPPLDPVMTRADWDDALEAYYDDHGSVVLDADARGPQRLRVEVLPGERSTLTDGRPGRVWQVAQTVTDPEGDLDWVVEAECDLDASDLVGEPVLLATAMRRLGG</sequence>
<dbReference type="GO" id="GO:0005524">
    <property type="term" value="F:ATP binding"/>
    <property type="evidence" value="ECO:0007669"/>
    <property type="project" value="UniProtKB-KW"/>
</dbReference>
<keyword evidence="2" id="KW-0378">Hydrolase</keyword>
<dbReference type="GO" id="GO:0004386">
    <property type="term" value="F:helicase activity"/>
    <property type="evidence" value="ECO:0007669"/>
    <property type="project" value="UniProtKB-KW"/>
</dbReference>
<gene>
    <name evidence="7" type="ORF">DV701_08680</name>
</gene>
<dbReference type="Proteomes" id="UP000253790">
    <property type="component" value="Chromosome"/>
</dbReference>
<dbReference type="GO" id="GO:0016787">
    <property type="term" value="F:hydrolase activity"/>
    <property type="evidence" value="ECO:0007669"/>
    <property type="project" value="UniProtKB-KW"/>
</dbReference>
<dbReference type="GO" id="GO:0003676">
    <property type="term" value="F:nucleic acid binding"/>
    <property type="evidence" value="ECO:0007669"/>
    <property type="project" value="InterPro"/>
</dbReference>
<dbReference type="InterPro" id="IPR001650">
    <property type="entry name" value="Helicase_C-like"/>
</dbReference>
<dbReference type="OrthoDB" id="3229913at2"/>
<dbReference type="Pfam" id="PF12029">
    <property type="entry name" value="DUF3516"/>
    <property type="match status" value="1"/>
</dbReference>